<organism evidence="2 3">
    <name type="scientific">Caldisalinibacter kiritimatiensis</name>
    <dbReference type="NCBI Taxonomy" id="1304284"/>
    <lineage>
        <taxon>Bacteria</taxon>
        <taxon>Bacillati</taxon>
        <taxon>Bacillota</taxon>
        <taxon>Tissierellia</taxon>
        <taxon>Tissierellales</taxon>
        <taxon>Thermohalobacteraceae</taxon>
        <taxon>Caldisalinibacter</taxon>
    </lineage>
</organism>
<dbReference type="STRING" id="1304284.L21TH_2597"/>
<keyword evidence="3" id="KW-1185">Reference proteome</keyword>
<evidence type="ECO:0000313" key="2">
    <source>
        <dbReference type="EMBL" id="EOC99339.1"/>
    </source>
</evidence>
<proteinExistence type="predicted"/>
<evidence type="ECO:0000313" key="3">
    <source>
        <dbReference type="Proteomes" id="UP000013378"/>
    </source>
</evidence>
<dbReference type="AlphaFoldDB" id="R1CAJ2"/>
<dbReference type="Proteomes" id="UP000013378">
    <property type="component" value="Unassembled WGS sequence"/>
</dbReference>
<dbReference type="eggNOG" id="COG3012">
    <property type="taxonomic scope" value="Bacteria"/>
</dbReference>
<reference evidence="2 3" key="1">
    <citation type="journal article" date="2015" name="Geomicrobiol. J.">
        <title>Caldisalinibacter kiritimatiensis gen. nov., sp. nov., a moderately thermohalophilic thiosulfate-reducing bacterium from a hypersaline microbial mat.</title>
        <authorList>
            <person name="Ben Hania W."/>
            <person name="Joseph M."/>
            <person name="Fiebig A."/>
            <person name="Bunk B."/>
            <person name="Klenk H.-P."/>
            <person name="Fardeau M.-L."/>
            <person name="Spring S."/>
        </authorList>
    </citation>
    <scope>NUCLEOTIDE SEQUENCE [LARGE SCALE GENOMIC DNA]</scope>
    <source>
        <strain evidence="2 3">L21-TH-D2</strain>
    </source>
</reference>
<sequence>MKKILEEMPSYKKMHDDIKAMKLLSLIAGKEARQQLKEMEINIAELIENAEKFNEYFSDNGWVLYDSISSKLIEKAIQEYENSDYSTAEKVLIDYYKTEVGQVLHRLKNGNEELSIRYNNIKKAFEDHVAERYHASVPQFLMIADGAVNDYTKNQGFFAEGTDVGAWDCLVGSSNSLQKLKEIYSKSRKRTNTDPIFLPYRNGILHGRDLNYSNEAVSCKCIVLLFAIHDWMINKKNEDKRKEKHEQSLEPASWKEIISGIKRNNEVKEKIQSWEKKEIIIGKDIPRTGTSQDYCDYPYIQHLIEAFEMWQKKNYGKLALYFDYLFKYEGNKNIRPKECRLLFQNKEYKRFELVEVEDRAIALKRVLVNVEWQMNNKIYDEPLEFGLNYQNETGGPAIPSDNEGAWVIIPWKIQGLYKF</sequence>
<gene>
    <name evidence="2" type="ORF">L21TH_2597</name>
</gene>
<evidence type="ECO:0000256" key="1">
    <source>
        <dbReference type="SAM" id="Coils"/>
    </source>
</evidence>
<accession>R1CAJ2</accession>
<name>R1CAJ2_9FIRM</name>
<feature type="coiled-coil region" evidence="1">
    <location>
        <begin position="29"/>
        <end position="56"/>
    </location>
</feature>
<dbReference type="EMBL" id="ARZA01000277">
    <property type="protein sequence ID" value="EOC99339.1"/>
    <property type="molecule type" value="Genomic_DNA"/>
</dbReference>
<comment type="caution">
    <text evidence="2">The sequence shown here is derived from an EMBL/GenBank/DDBJ whole genome shotgun (WGS) entry which is preliminary data.</text>
</comment>
<dbReference type="PATRIC" id="fig|1304284.3.peg.2552"/>
<keyword evidence="1" id="KW-0175">Coiled coil</keyword>
<dbReference type="RefSeq" id="WP_006317331.1">
    <property type="nucleotide sequence ID" value="NZ_ARZA01000277.1"/>
</dbReference>
<protein>
    <submittedName>
        <fullName evidence="2">Uncharacterized protein</fullName>
    </submittedName>
</protein>